<dbReference type="Proteomes" id="UP001262754">
    <property type="component" value="Unassembled WGS sequence"/>
</dbReference>
<gene>
    <name evidence="6" type="ORF">J2800_001274</name>
</gene>
<dbReference type="InterPro" id="IPR051794">
    <property type="entry name" value="PG_Endopeptidase_C40"/>
</dbReference>
<evidence type="ECO:0000256" key="1">
    <source>
        <dbReference type="ARBA" id="ARBA00007074"/>
    </source>
</evidence>
<organism evidence="6 7">
    <name type="scientific">Caulobacter rhizosphaerae</name>
    <dbReference type="NCBI Taxonomy" id="2010972"/>
    <lineage>
        <taxon>Bacteria</taxon>
        <taxon>Pseudomonadati</taxon>
        <taxon>Pseudomonadota</taxon>
        <taxon>Alphaproteobacteria</taxon>
        <taxon>Caulobacterales</taxon>
        <taxon>Caulobacteraceae</taxon>
        <taxon>Caulobacter</taxon>
    </lineage>
</organism>
<dbReference type="PANTHER" id="PTHR47359:SF3">
    <property type="entry name" value="NLP_P60 DOMAIN-CONTAINING PROTEIN-RELATED"/>
    <property type="match status" value="1"/>
</dbReference>
<evidence type="ECO:0000256" key="3">
    <source>
        <dbReference type="ARBA" id="ARBA00022801"/>
    </source>
</evidence>
<feature type="domain" description="NlpC/P60" evidence="5">
    <location>
        <begin position="160"/>
        <end position="281"/>
    </location>
</feature>
<dbReference type="Pfam" id="PF18348">
    <property type="entry name" value="SH3_16"/>
    <property type="match status" value="1"/>
</dbReference>
<dbReference type="EMBL" id="JAVDRL010000003">
    <property type="protein sequence ID" value="MDR6530538.1"/>
    <property type="molecule type" value="Genomic_DNA"/>
</dbReference>
<evidence type="ECO:0000259" key="5">
    <source>
        <dbReference type="PROSITE" id="PS51935"/>
    </source>
</evidence>
<keyword evidence="4" id="KW-0788">Thiol protease</keyword>
<keyword evidence="3 6" id="KW-0378">Hydrolase</keyword>
<keyword evidence="2" id="KW-0645">Protease</keyword>
<accession>A0ABU1MWH1</accession>
<dbReference type="RefSeq" id="WP_310030074.1">
    <property type="nucleotide sequence ID" value="NZ_JAVDRL010000003.1"/>
</dbReference>
<evidence type="ECO:0000256" key="2">
    <source>
        <dbReference type="ARBA" id="ARBA00022670"/>
    </source>
</evidence>
<sequence length="281" mass="29949">MSGPRPYDPRVTLARPDLADLDLQGLVAAERYEAPTLRQVAVPTAALRKAAHPMAEQWDQLLFGELFNVLEVKDGFAWGQAARDGYVGFVAEDDLAARGAPATHQVAVPRTYAFAEPDIKSRPVGLYSQNALTAIEAAEGRFARGEGTGWFVAAHLRPVGVALADPVAVAEGYLGAPYQWGGRESLGLDCSGLVQQALAACGKAVPRDTDLQLAFFTPVAEAERRRGDLVFWKGHVALLLDADTILHANAHHMAVAIEPLAEAVARIEAAGGGGVTGWRRP</sequence>
<dbReference type="PROSITE" id="PS51935">
    <property type="entry name" value="NLPC_P60"/>
    <property type="match status" value="1"/>
</dbReference>
<dbReference type="SUPFAM" id="SSF54001">
    <property type="entry name" value="Cysteine proteinases"/>
    <property type="match status" value="1"/>
</dbReference>
<protein>
    <submittedName>
        <fullName evidence="6">Cell wall-associated NlpC family hydrolase</fullName>
    </submittedName>
</protein>
<evidence type="ECO:0000256" key="4">
    <source>
        <dbReference type="ARBA" id="ARBA00022807"/>
    </source>
</evidence>
<comment type="similarity">
    <text evidence="1">Belongs to the peptidase C40 family.</text>
</comment>
<dbReference type="Gene3D" id="3.90.1720.10">
    <property type="entry name" value="endopeptidase domain like (from Nostoc punctiforme)"/>
    <property type="match status" value="1"/>
</dbReference>
<comment type="caution">
    <text evidence="6">The sequence shown here is derived from an EMBL/GenBank/DDBJ whole genome shotgun (WGS) entry which is preliminary data.</text>
</comment>
<dbReference type="InterPro" id="IPR038765">
    <property type="entry name" value="Papain-like_cys_pep_sf"/>
</dbReference>
<dbReference type="Pfam" id="PF00877">
    <property type="entry name" value="NLPC_P60"/>
    <property type="match status" value="1"/>
</dbReference>
<reference evidence="6 7" key="1">
    <citation type="submission" date="2023-07" db="EMBL/GenBank/DDBJ databases">
        <title>Sorghum-associated microbial communities from plants grown in Nebraska, USA.</title>
        <authorList>
            <person name="Schachtman D."/>
        </authorList>
    </citation>
    <scope>NUCLEOTIDE SEQUENCE [LARGE SCALE GENOMIC DNA]</scope>
    <source>
        <strain evidence="6 7">DS2154</strain>
    </source>
</reference>
<dbReference type="InterPro" id="IPR041382">
    <property type="entry name" value="SH3_16"/>
</dbReference>
<evidence type="ECO:0000313" key="7">
    <source>
        <dbReference type="Proteomes" id="UP001262754"/>
    </source>
</evidence>
<dbReference type="InterPro" id="IPR000064">
    <property type="entry name" value="NLP_P60_dom"/>
</dbReference>
<proteinExistence type="inferred from homology"/>
<keyword evidence="7" id="KW-1185">Reference proteome</keyword>
<dbReference type="PANTHER" id="PTHR47359">
    <property type="entry name" value="PEPTIDOGLYCAN DL-ENDOPEPTIDASE CWLO"/>
    <property type="match status" value="1"/>
</dbReference>
<name>A0ABU1MWH1_9CAUL</name>
<dbReference type="GO" id="GO:0016787">
    <property type="term" value="F:hydrolase activity"/>
    <property type="evidence" value="ECO:0007669"/>
    <property type="project" value="UniProtKB-KW"/>
</dbReference>
<evidence type="ECO:0000313" key="6">
    <source>
        <dbReference type="EMBL" id="MDR6530538.1"/>
    </source>
</evidence>